<dbReference type="InterPro" id="IPR006860">
    <property type="entry name" value="FecR"/>
</dbReference>
<evidence type="ECO:0000256" key="1">
    <source>
        <dbReference type="SAM" id="Phobius"/>
    </source>
</evidence>
<comment type="caution">
    <text evidence="5">The sequence shown here is derived from an EMBL/GenBank/DDBJ whole genome shotgun (WGS) entry which is preliminary data.</text>
</comment>
<dbReference type="OrthoDB" id="1115929at2"/>
<dbReference type="RefSeq" id="WP_106541462.1">
    <property type="nucleotide sequence ID" value="NZ_BLAU01000001.1"/>
</dbReference>
<sequence>MKETFEIIYTVLTGSASAEEKERFEGLMEEEENRQLFNQIQKIWEESKAVRSYKKYDARRSFQELTRKIQEKKRRRKQQLWIGFSGVAAGLALMLGISNFLGISEGNQNPGNVIFATQLGNRSVIYLPDSSRVWLNSSSSLQYSGDFNKKNRTVRLKGEGYFEVAHSKKPFVVNVGPFNIKVYGTHFNVSAYQNDLFIKTCLAKGKISIQRTGYDEYMVKPGELITYDKADASFSKKNVDPDEYSGWRKNLMYMHNESLENLSRKLERRYNVKISFEPEKLGEEVHYTGTFSNENIEEVLDAISIASGLQFSKKDNLYTITRNNQKQHKSFND</sequence>
<dbReference type="PANTHER" id="PTHR30273">
    <property type="entry name" value="PERIPLASMIC SIGNAL SENSOR AND SIGMA FACTOR ACTIVATOR FECR-RELATED"/>
    <property type="match status" value="1"/>
</dbReference>
<reference evidence="5 6" key="1">
    <citation type="submission" date="2018-03" db="EMBL/GenBank/DDBJ databases">
        <title>Genomic Encyclopedia of Archaeal and Bacterial Type Strains, Phase II (KMG-II): from individual species to whole genera.</title>
        <authorList>
            <person name="Goeker M."/>
        </authorList>
    </citation>
    <scope>NUCLEOTIDE SEQUENCE [LARGE SCALE GENOMIC DNA]</scope>
    <source>
        <strain evidence="5 6">DSM 27267</strain>
    </source>
</reference>
<dbReference type="Pfam" id="PF04773">
    <property type="entry name" value="FecR"/>
    <property type="match status" value="1"/>
</dbReference>
<keyword evidence="1" id="KW-0812">Transmembrane</keyword>
<gene>
    <name evidence="5" type="ORF">CLV93_10328</name>
    <name evidence="4" type="ORF">JCM18694_34070</name>
</gene>
<dbReference type="Proteomes" id="UP000396862">
    <property type="component" value="Unassembled WGS sequence"/>
</dbReference>
<dbReference type="EMBL" id="PYGC01000003">
    <property type="protein sequence ID" value="PSK83613.1"/>
    <property type="molecule type" value="Genomic_DNA"/>
</dbReference>
<feature type="domain" description="Protein FecR C-terminal" evidence="3">
    <location>
        <begin position="252"/>
        <end position="320"/>
    </location>
</feature>
<keyword evidence="1" id="KW-1133">Transmembrane helix</keyword>
<dbReference type="GO" id="GO:0016989">
    <property type="term" value="F:sigma factor antagonist activity"/>
    <property type="evidence" value="ECO:0007669"/>
    <property type="project" value="TreeGrafter"/>
</dbReference>
<keyword evidence="1" id="KW-0472">Membrane</keyword>
<evidence type="ECO:0000313" key="4">
    <source>
        <dbReference type="EMBL" id="GET23161.1"/>
    </source>
</evidence>
<dbReference type="InterPro" id="IPR032508">
    <property type="entry name" value="FecR_C"/>
</dbReference>
<dbReference type="Proteomes" id="UP000240621">
    <property type="component" value="Unassembled WGS sequence"/>
</dbReference>
<dbReference type="EMBL" id="BLAU01000001">
    <property type="protein sequence ID" value="GET23161.1"/>
    <property type="molecule type" value="Genomic_DNA"/>
</dbReference>
<protein>
    <submittedName>
        <fullName evidence="4">Anti-sigma factor</fullName>
    </submittedName>
    <submittedName>
        <fullName evidence="5">Ferric-dicitrate binding protein FerR (Iron transport regulator)</fullName>
    </submittedName>
</protein>
<feature type="domain" description="FecR protein" evidence="2">
    <location>
        <begin position="116"/>
        <end position="193"/>
    </location>
</feature>
<dbReference type="Gene3D" id="3.55.50.30">
    <property type="match status" value="1"/>
</dbReference>
<dbReference type="PIRSF" id="PIRSF018266">
    <property type="entry name" value="FecR"/>
    <property type="match status" value="1"/>
</dbReference>
<evidence type="ECO:0000313" key="5">
    <source>
        <dbReference type="EMBL" id="PSK83613.1"/>
    </source>
</evidence>
<evidence type="ECO:0000313" key="7">
    <source>
        <dbReference type="Proteomes" id="UP000396862"/>
    </source>
</evidence>
<evidence type="ECO:0000313" key="6">
    <source>
        <dbReference type="Proteomes" id="UP000240621"/>
    </source>
</evidence>
<dbReference type="Pfam" id="PF16344">
    <property type="entry name" value="FecR_C"/>
    <property type="match status" value="1"/>
</dbReference>
<evidence type="ECO:0000259" key="3">
    <source>
        <dbReference type="Pfam" id="PF16344"/>
    </source>
</evidence>
<name>A0A2P8CF46_9BACT</name>
<evidence type="ECO:0000259" key="2">
    <source>
        <dbReference type="Pfam" id="PF04773"/>
    </source>
</evidence>
<dbReference type="AlphaFoldDB" id="A0A2P8CF46"/>
<accession>A0A2P8CF46</accession>
<organism evidence="5 6">
    <name type="scientific">Prolixibacter denitrificans</name>
    <dbReference type="NCBI Taxonomy" id="1541063"/>
    <lineage>
        <taxon>Bacteria</taxon>
        <taxon>Pseudomonadati</taxon>
        <taxon>Bacteroidota</taxon>
        <taxon>Bacteroidia</taxon>
        <taxon>Marinilabiliales</taxon>
        <taxon>Prolixibacteraceae</taxon>
        <taxon>Prolixibacter</taxon>
    </lineage>
</organism>
<dbReference type="PANTHER" id="PTHR30273:SF2">
    <property type="entry name" value="PROTEIN FECR"/>
    <property type="match status" value="1"/>
</dbReference>
<feature type="transmembrane region" description="Helical" evidence="1">
    <location>
        <begin position="80"/>
        <end position="101"/>
    </location>
</feature>
<dbReference type="Gene3D" id="2.60.120.1440">
    <property type="match status" value="1"/>
</dbReference>
<proteinExistence type="predicted"/>
<dbReference type="InterPro" id="IPR012373">
    <property type="entry name" value="Ferrdict_sens_TM"/>
</dbReference>
<reference evidence="4 7" key="2">
    <citation type="submission" date="2019-10" db="EMBL/GenBank/DDBJ databases">
        <title>Prolixibacter strains distinguished by the presence of nitrate reductase genes were adept at nitrate-dependent anaerobic corrosion of metallic iron and carbon steel.</title>
        <authorList>
            <person name="Iino T."/>
            <person name="Shono N."/>
            <person name="Ito K."/>
            <person name="Nakamura R."/>
            <person name="Sueoka K."/>
            <person name="Harayama S."/>
            <person name="Ohkuma M."/>
        </authorList>
    </citation>
    <scope>NUCLEOTIDE SEQUENCE [LARGE SCALE GENOMIC DNA]</scope>
    <source>
        <strain evidence="4 7">MIC1-1</strain>
    </source>
</reference>
<keyword evidence="7" id="KW-1185">Reference proteome</keyword>